<feature type="binding site" evidence="14">
    <location>
        <position position="76"/>
    </location>
    <ligand>
        <name>Ca(2+)</name>
        <dbReference type="ChEBI" id="CHEBI:29108"/>
        <label>1</label>
    </ligand>
</feature>
<evidence type="ECO:0000256" key="8">
    <source>
        <dbReference type="ARBA" id="ARBA00022729"/>
    </source>
</evidence>
<reference evidence="19" key="1">
    <citation type="journal article" date="2023" name="Plant J.">
        <title>The genome of the king protea, Protea cynaroides.</title>
        <authorList>
            <person name="Chang J."/>
            <person name="Duong T.A."/>
            <person name="Schoeman C."/>
            <person name="Ma X."/>
            <person name="Roodt D."/>
            <person name="Barker N."/>
            <person name="Li Z."/>
            <person name="Van de Peer Y."/>
            <person name="Mizrachi E."/>
        </authorList>
    </citation>
    <scope>NUCLEOTIDE SEQUENCE</scope>
    <source>
        <tissue evidence="19">Young leaves</tissue>
    </source>
</reference>
<evidence type="ECO:0000256" key="10">
    <source>
        <dbReference type="ARBA" id="ARBA00023004"/>
    </source>
</evidence>
<comment type="similarity">
    <text evidence="17">Belongs to the peroxidase family. Classical plant (class III) peroxidase subfamily.</text>
</comment>
<dbReference type="GO" id="GO:0020037">
    <property type="term" value="F:heme binding"/>
    <property type="evidence" value="ECO:0007669"/>
    <property type="project" value="UniProtKB-UniRule"/>
</dbReference>
<keyword evidence="11 16" id="KW-1015">Disulfide bond</keyword>
<dbReference type="InterPro" id="IPR033905">
    <property type="entry name" value="Secretory_peroxidase"/>
</dbReference>
<dbReference type="PANTHER" id="PTHR31517:SF17">
    <property type="entry name" value="PEROXIDASE 6"/>
    <property type="match status" value="1"/>
</dbReference>
<keyword evidence="10 14" id="KW-0408">Iron</keyword>
<dbReference type="InterPro" id="IPR019793">
    <property type="entry name" value="Peroxidases_heam-ligand_BS"/>
</dbReference>
<comment type="function">
    <text evidence="2">Removal of H(2)O(2), oxidation of toxic reductants, biosynthesis and degradation of lignin, suberization, auxin catabolism, response to environmental stresses such as wounding, pathogen attack and oxidative stress. These functions might be dependent on each isozyme/isoform in each plant tissue.</text>
</comment>
<dbReference type="EC" id="1.11.1.7" evidence="4 17"/>
<keyword evidence="14 17" id="KW-0106">Calcium</keyword>
<dbReference type="CDD" id="cd00693">
    <property type="entry name" value="secretory_peroxidase"/>
    <property type="match status" value="1"/>
</dbReference>
<keyword evidence="7 14" id="KW-0479">Metal-binding</keyword>
<evidence type="ECO:0000256" key="4">
    <source>
        <dbReference type="ARBA" id="ARBA00012313"/>
    </source>
</evidence>
<organism evidence="19 20">
    <name type="scientific">Protea cynaroides</name>
    <dbReference type="NCBI Taxonomy" id="273540"/>
    <lineage>
        <taxon>Eukaryota</taxon>
        <taxon>Viridiplantae</taxon>
        <taxon>Streptophyta</taxon>
        <taxon>Embryophyta</taxon>
        <taxon>Tracheophyta</taxon>
        <taxon>Spermatophyta</taxon>
        <taxon>Magnoliopsida</taxon>
        <taxon>Proteales</taxon>
        <taxon>Proteaceae</taxon>
        <taxon>Protea</taxon>
    </lineage>
</organism>
<feature type="site" description="Transition state stabilizer" evidence="15">
    <location>
        <position position="62"/>
    </location>
</feature>
<evidence type="ECO:0000256" key="7">
    <source>
        <dbReference type="ARBA" id="ARBA00022723"/>
    </source>
</evidence>
<dbReference type="InterPro" id="IPR010255">
    <property type="entry name" value="Haem_peroxidase_sf"/>
</dbReference>
<dbReference type="InterPro" id="IPR019794">
    <property type="entry name" value="Peroxidases_AS"/>
</dbReference>
<dbReference type="EMBL" id="JAMYWD010000004">
    <property type="protein sequence ID" value="KAJ4973198.1"/>
    <property type="molecule type" value="Genomic_DNA"/>
</dbReference>
<evidence type="ECO:0000313" key="20">
    <source>
        <dbReference type="Proteomes" id="UP001141806"/>
    </source>
</evidence>
<feature type="binding site" evidence="14">
    <location>
        <position position="245"/>
    </location>
    <ligand>
        <name>Ca(2+)</name>
        <dbReference type="ChEBI" id="CHEBI:29108"/>
        <label>2</label>
    </ligand>
</feature>
<evidence type="ECO:0000256" key="9">
    <source>
        <dbReference type="ARBA" id="ARBA00023002"/>
    </source>
</evidence>
<dbReference type="SUPFAM" id="SSF48113">
    <property type="entry name" value="Heme-dependent peroxidases"/>
    <property type="match status" value="1"/>
</dbReference>
<dbReference type="PROSITE" id="PS00436">
    <property type="entry name" value="PEROXIDASE_2"/>
    <property type="match status" value="1"/>
</dbReference>
<evidence type="ECO:0000256" key="17">
    <source>
        <dbReference type="RuleBase" id="RU362060"/>
    </source>
</evidence>
<comment type="subcellular location">
    <subcellularLocation>
        <location evidence="17">Secreted</location>
    </subcellularLocation>
</comment>
<evidence type="ECO:0000256" key="1">
    <source>
        <dbReference type="ARBA" id="ARBA00000189"/>
    </source>
</evidence>
<evidence type="ECO:0000313" key="19">
    <source>
        <dbReference type="EMBL" id="KAJ4973198.1"/>
    </source>
</evidence>
<evidence type="ECO:0000256" key="11">
    <source>
        <dbReference type="ARBA" id="ARBA00023157"/>
    </source>
</evidence>
<evidence type="ECO:0000256" key="16">
    <source>
        <dbReference type="PIRSR" id="PIRSR600823-5"/>
    </source>
</evidence>
<feature type="chain" id="PRO_5040534426" description="Peroxidase" evidence="17">
    <location>
        <begin position="25"/>
        <end position="329"/>
    </location>
</feature>
<feature type="binding site" evidence="14">
    <location>
        <position position="88"/>
    </location>
    <ligand>
        <name>Ca(2+)</name>
        <dbReference type="ChEBI" id="CHEBI:29108"/>
        <label>1</label>
    </ligand>
</feature>
<feature type="disulfide bond" evidence="16">
    <location>
        <begin position="122"/>
        <end position="321"/>
    </location>
</feature>
<comment type="caution">
    <text evidence="19">The sequence shown here is derived from an EMBL/GenBank/DDBJ whole genome shotgun (WGS) entry which is preliminary data.</text>
</comment>
<keyword evidence="20" id="KW-1185">Reference proteome</keyword>
<dbReference type="Pfam" id="PF00141">
    <property type="entry name" value="peroxidase"/>
    <property type="match status" value="1"/>
</dbReference>
<comment type="cofactor">
    <cofactor evidence="14 17">
        <name>Ca(2+)</name>
        <dbReference type="ChEBI" id="CHEBI:29108"/>
    </cofactor>
    <text evidence="14 17">Binds 2 calcium ions per subunit.</text>
</comment>
<evidence type="ECO:0000256" key="6">
    <source>
        <dbReference type="ARBA" id="ARBA00022617"/>
    </source>
</evidence>
<evidence type="ECO:0000256" key="14">
    <source>
        <dbReference type="PIRSR" id="PIRSR600823-3"/>
    </source>
</evidence>
<comment type="similarity">
    <text evidence="3">Belongs to the peroxidase family. Ascorbate peroxidase subfamily.</text>
</comment>
<dbReference type="FunFam" id="1.10.520.10:FF:000008">
    <property type="entry name" value="Peroxidase"/>
    <property type="match status" value="1"/>
</dbReference>
<dbReference type="Proteomes" id="UP001141806">
    <property type="component" value="Unassembled WGS sequence"/>
</dbReference>
<feature type="signal peptide" evidence="17">
    <location>
        <begin position="1"/>
        <end position="24"/>
    </location>
</feature>
<dbReference type="Gene3D" id="1.10.420.10">
    <property type="entry name" value="Peroxidase, domain 2"/>
    <property type="match status" value="1"/>
</dbReference>
<dbReference type="PROSITE" id="PS50873">
    <property type="entry name" value="PEROXIDASE_4"/>
    <property type="match status" value="1"/>
</dbReference>
<evidence type="ECO:0000256" key="15">
    <source>
        <dbReference type="PIRSR" id="PIRSR600823-4"/>
    </source>
</evidence>
<gene>
    <name evidence="19" type="ORF">NE237_006372</name>
</gene>
<dbReference type="GO" id="GO:0006979">
    <property type="term" value="P:response to oxidative stress"/>
    <property type="evidence" value="ECO:0007669"/>
    <property type="project" value="UniProtKB-UniRule"/>
</dbReference>
<dbReference type="GO" id="GO:0140825">
    <property type="term" value="F:lactoperoxidase activity"/>
    <property type="evidence" value="ECO:0007669"/>
    <property type="project" value="UniProtKB-EC"/>
</dbReference>
<feature type="active site" description="Proton acceptor" evidence="13">
    <location>
        <position position="66"/>
    </location>
</feature>
<evidence type="ECO:0000256" key="3">
    <source>
        <dbReference type="ARBA" id="ARBA00006873"/>
    </source>
</evidence>
<feature type="binding site" evidence="14">
    <location>
        <position position="253"/>
    </location>
    <ligand>
        <name>Ca(2+)</name>
        <dbReference type="ChEBI" id="CHEBI:29108"/>
        <label>2</label>
    </ligand>
</feature>
<feature type="binding site" evidence="14">
    <location>
        <position position="70"/>
    </location>
    <ligand>
        <name>Ca(2+)</name>
        <dbReference type="ChEBI" id="CHEBI:29108"/>
        <label>1</label>
    </ligand>
</feature>
<evidence type="ECO:0000256" key="13">
    <source>
        <dbReference type="PIRSR" id="PIRSR600823-1"/>
    </source>
</evidence>
<feature type="binding site" evidence="14">
    <location>
        <position position="72"/>
    </location>
    <ligand>
        <name>Ca(2+)</name>
        <dbReference type="ChEBI" id="CHEBI:29108"/>
        <label>1</label>
    </ligand>
</feature>
<dbReference type="PROSITE" id="PS00435">
    <property type="entry name" value="PEROXIDASE_1"/>
    <property type="match status" value="1"/>
</dbReference>
<dbReference type="GO" id="GO:0042744">
    <property type="term" value="P:hydrogen peroxide catabolic process"/>
    <property type="evidence" value="ECO:0007669"/>
    <property type="project" value="UniProtKB-KW"/>
</dbReference>
<keyword evidence="5 17" id="KW-0575">Peroxidase</keyword>
<dbReference type="InterPro" id="IPR000823">
    <property type="entry name" value="Peroxidase_pln"/>
</dbReference>
<feature type="disulfide bond" evidence="16">
    <location>
        <begin position="35"/>
        <end position="116"/>
    </location>
</feature>
<feature type="binding site" evidence="14">
    <location>
        <position position="193"/>
    </location>
    <ligand>
        <name>Ca(2+)</name>
        <dbReference type="ChEBI" id="CHEBI:29108"/>
        <label>2</label>
    </ligand>
</feature>
<accession>A0A9Q0QV86</accession>
<evidence type="ECO:0000256" key="2">
    <source>
        <dbReference type="ARBA" id="ARBA00002322"/>
    </source>
</evidence>
<comment type="cofactor">
    <cofactor evidence="14 17">
        <name>heme b</name>
        <dbReference type="ChEBI" id="CHEBI:60344"/>
    </cofactor>
    <text evidence="14 17">Binds 1 heme b (iron(II)-protoporphyrin IX) group per subunit.</text>
</comment>
<dbReference type="PRINTS" id="PR00461">
    <property type="entry name" value="PLPEROXIDASE"/>
</dbReference>
<dbReference type="Gene3D" id="1.10.520.10">
    <property type="match status" value="1"/>
</dbReference>
<feature type="domain" description="Plant heme peroxidase family profile" evidence="18">
    <location>
        <begin position="25"/>
        <end position="325"/>
    </location>
</feature>
<dbReference type="GO" id="GO:0046872">
    <property type="term" value="F:metal ion binding"/>
    <property type="evidence" value="ECO:0007669"/>
    <property type="project" value="UniProtKB-UniRule"/>
</dbReference>
<dbReference type="OrthoDB" id="2113341at2759"/>
<feature type="binding site" description="axial binding residue" evidence="14">
    <location>
        <position position="192"/>
    </location>
    <ligand>
        <name>heme b</name>
        <dbReference type="ChEBI" id="CHEBI:60344"/>
    </ligand>
    <ligandPart>
        <name>Fe</name>
        <dbReference type="ChEBI" id="CHEBI:18248"/>
    </ligandPart>
</feature>
<keyword evidence="12 17" id="KW-0376">Hydrogen peroxide</keyword>
<feature type="disulfide bond" evidence="16">
    <location>
        <begin position="68"/>
        <end position="73"/>
    </location>
</feature>
<dbReference type="PANTHER" id="PTHR31517">
    <property type="match status" value="1"/>
</dbReference>
<feature type="binding site" evidence="14">
    <location>
        <position position="67"/>
    </location>
    <ligand>
        <name>Ca(2+)</name>
        <dbReference type="ChEBI" id="CHEBI:29108"/>
        <label>1</label>
    </ligand>
</feature>
<dbReference type="InterPro" id="IPR002016">
    <property type="entry name" value="Haem_peroxidase"/>
</dbReference>
<feature type="binding site" evidence="14">
    <location>
        <position position="74"/>
    </location>
    <ligand>
        <name>Ca(2+)</name>
        <dbReference type="ChEBI" id="CHEBI:29108"/>
        <label>1</label>
    </ligand>
</feature>
<comment type="catalytic activity">
    <reaction evidence="1 17">
        <text>2 a phenolic donor + H2O2 = 2 a phenolic radical donor + 2 H2O</text>
        <dbReference type="Rhea" id="RHEA:56136"/>
        <dbReference type="ChEBI" id="CHEBI:15377"/>
        <dbReference type="ChEBI" id="CHEBI:16240"/>
        <dbReference type="ChEBI" id="CHEBI:139520"/>
        <dbReference type="ChEBI" id="CHEBI:139521"/>
        <dbReference type="EC" id="1.11.1.7"/>
    </reaction>
</comment>
<keyword evidence="6 17" id="KW-0349">Heme</keyword>
<dbReference type="GO" id="GO:0005576">
    <property type="term" value="C:extracellular region"/>
    <property type="evidence" value="ECO:0007669"/>
    <property type="project" value="UniProtKB-SubCell"/>
</dbReference>
<evidence type="ECO:0000256" key="12">
    <source>
        <dbReference type="ARBA" id="ARBA00023324"/>
    </source>
</evidence>
<dbReference type="AlphaFoldDB" id="A0A9Q0QV86"/>
<evidence type="ECO:0000256" key="5">
    <source>
        <dbReference type="ARBA" id="ARBA00022559"/>
    </source>
</evidence>
<dbReference type="PRINTS" id="PR00458">
    <property type="entry name" value="PEROXIDASE"/>
</dbReference>
<evidence type="ECO:0000259" key="18">
    <source>
        <dbReference type="PROSITE" id="PS50873"/>
    </source>
</evidence>
<proteinExistence type="inferred from homology"/>
<feature type="disulfide bond" evidence="16">
    <location>
        <begin position="199"/>
        <end position="231"/>
    </location>
</feature>
<sequence>MGGAAALPLFIFLFISSYPLSSKAILTENYYEKTCPQFEKIMQDIVSTKQMDNPTTAAATLRLLFHDCMVEGCDSSAFITSTPTNKAEREHDNNLSIGGDAFDLIVKAKTALELACPGIVSCSDILALATRDLITMVGGPFVHVRLGRKDGLVSLASRVDLINSTATVSEQIQFFASRGFSVQEMVALIGAHTIGFAHCKEFAPRLFNYSQATPTDPAFNPRFATTLKSSCGNFEKNPGMAIFFDVISPGRFDNMFYQNMARGLTLLKSDNDLFQDPRTKPFVLKYASDQKAFFTDFTNAMEKLLVLNIKTGHQGEVRRRCDSFNNIKA</sequence>
<name>A0A9Q0QV86_9MAGN</name>
<keyword evidence="17" id="KW-0964">Secreted</keyword>
<dbReference type="FunFam" id="1.10.420.10:FF:000007">
    <property type="entry name" value="Peroxidase"/>
    <property type="match status" value="1"/>
</dbReference>
<keyword evidence="9 17" id="KW-0560">Oxidoreductase</keyword>
<keyword evidence="8 17" id="KW-0732">Signal</keyword>
<protein>
    <recommendedName>
        <fullName evidence="4 17">Peroxidase</fullName>
        <ecNumber evidence="4 17">1.11.1.7</ecNumber>
    </recommendedName>
</protein>